<name>A0A8J4WJI7_9TREM</name>
<keyword evidence="2" id="KW-1185">Reference proteome</keyword>
<evidence type="ECO:0000313" key="2">
    <source>
        <dbReference type="Proteomes" id="UP000748531"/>
    </source>
</evidence>
<proteinExistence type="predicted"/>
<dbReference type="OrthoDB" id="6630773at2759"/>
<comment type="caution">
    <text evidence="1">The sequence shown here is derived from an EMBL/GenBank/DDBJ whole genome shotgun (WGS) entry which is preliminary data.</text>
</comment>
<dbReference type="EMBL" id="LUCH01000314">
    <property type="protein sequence ID" value="KAF5405473.1"/>
    <property type="molecule type" value="Genomic_DNA"/>
</dbReference>
<protein>
    <submittedName>
        <fullName evidence="1">Uncharacterized protein</fullName>
    </submittedName>
</protein>
<dbReference type="Proteomes" id="UP000748531">
    <property type="component" value="Unassembled WGS sequence"/>
</dbReference>
<organism evidence="1 2">
    <name type="scientific">Paragonimus heterotremus</name>
    <dbReference type="NCBI Taxonomy" id="100268"/>
    <lineage>
        <taxon>Eukaryota</taxon>
        <taxon>Metazoa</taxon>
        <taxon>Spiralia</taxon>
        <taxon>Lophotrochozoa</taxon>
        <taxon>Platyhelminthes</taxon>
        <taxon>Trematoda</taxon>
        <taxon>Digenea</taxon>
        <taxon>Plagiorchiida</taxon>
        <taxon>Troglotremata</taxon>
        <taxon>Troglotrematidae</taxon>
        <taxon>Paragonimus</taxon>
    </lineage>
</organism>
<evidence type="ECO:0000313" key="1">
    <source>
        <dbReference type="EMBL" id="KAF5405473.1"/>
    </source>
</evidence>
<dbReference type="AlphaFoldDB" id="A0A8J4WJI7"/>
<accession>A0A8J4WJI7</accession>
<gene>
    <name evidence="1" type="ORF">PHET_00961</name>
</gene>
<reference evidence="1" key="1">
    <citation type="submission" date="2019-05" db="EMBL/GenBank/DDBJ databases">
        <title>Annotation for the trematode Paragonimus heterotremus.</title>
        <authorList>
            <person name="Choi Y.-J."/>
        </authorList>
    </citation>
    <scope>NUCLEOTIDE SEQUENCE</scope>
    <source>
        <strain evidence="1">LC</strain>
    </source>
</reference>
<sequence>MNEDEALPERGKMWKLQFQDFRTLARLLSAEKEFQMAMFRHAIGEQAVRCISTFPYEADEDPEYWENVLSAVW</sequence>